<evidence type="ECO:0000313" key="1">
    <source>
        <dbReference type="EMBL" id="KAA8566382.1"/>
    </source>
</evidence>
<sequence length="91" mass="10405">MSFPGLANFEAISRLSFPQTPAPAQYSHTYRERVRECSSTPQSVNLHPLHLLNIHSATTNHQLPTAVKTFPIDSVKWSGKDYCRVWHCHLF</sequence>
<keyword evidence="2" id="KW-1185">Reference proteome</keyword>
<comment type="caution">
    <text evidence="1">The sequence shown here is derived from an EMBL/GenBank/DDBJ whole genome shotgun (WGS) entry which is preliminary data.</text>
</comment>
<dbReference type="Proteomes" id="UP000322873">
    <property type="component" value="Unassembled WGS sequence"/>
</dbReference>
<name>A0A5M9JEY6_MONFR</name>
<proteinExistence type="predicted"/>
<protein>
    <submittedName>
        <fullName evidence="1">Uncharacterized protein</fullName>
    </submittedName>
</protein>
<dbReference type="AlphaFoldDB" id="A0A5M9JEY6"/>
<gene>
    <name evidence="1" type="ORF">EYC84_008955</name>
</gene>
<reference evidence="1 2" key="1">
    <citation type="submission" date="2019-06" db="EMBL/GenBank/DDBJ databases">
        <title>Genome Sequence of the Brown Rot Fungal Pathogen Monilinia fructicola.</title>
        <authorList>
            <person name="De Miccolis Angelini R.M."/>
            <person name="Landi L."/>
            <person name="Abate D."/>
            <person name="Pollastro S."/>
            <person name="Romanazzi G."/>
            <person name="Faretra F."/>
        </authorList>
    </citation>
    <scope>NUCLEOTIDE SEQUENCE [LARGE SCALE GENOMIC DNA]</scope>
    <source>
        <strain evidence="1 2">Mfrc123</strain>
    </source>
</reference>
<evidence type="ECO:0000313" key="2">
    <source>
        <dbReference type="Proteomes" id="UP000322873"/>
    </source>
</evidence>
<organism evidence="1 2">
    <name type="scientific">Monilinia fructicola</name>
    <name type="common">Brown rot fungus</name>
    <name type="synonym">Ciboria fructicola</name>
    <dbReference type="NCBI Taxonomy" id="38448"/>
    <lineage>
        <taxon>Eukaryota</taxon>
        <taxon>Fungi</taxon>
        <taxon>Dikarya</taxon>
        <taxon>Ascomycota</taxon>
        <taxon>Pezizomycotina</taxon>
        <taxon>Leotiomycetes</taxon>
        <taxon>Helotiales</taxon>
        <taxon>Sclerotiniaceae</taxon>
        <taxon>Monilinia</taxon>
    </lineage>
</organism>
<accession>A0A5M9JEY6</accession>
<dbReference type="EMBL" id="VICG01000012">
    <property type="protein sequence ID" value="KAA8566382.1"/>
    <property type="molecule type" value="Genomic_DNA"/>
</dbReference>